<sequence>MTSTAEQPPAGAPRIELGRWGEDLAVRHLEKRGYVVLSRNWRCRDGELDLIATDRKRLVFCEVKTRTGLGFGTPAEAVTPDKADRIRRLAYQWQRKFMLRWAPVRYDIIAIVASPDAPPRVRHIKAAF</sequence>
<dbReference type="NCBIfam" id="NF009154">
    <property type="entry name" value="PRK12497.3-3"/>
    <property type="match status" value="1"/>
</dbReference>
<dbReference type="KEGG" id="aja:AJAP_09890"/>
<accession>A0A075UR75</accession>
<gene>
    <name evidence="3" type="ORF">AJAP_09890</name>
</gene>
<dbReference type="STRING" id="208439.AJAP_09890"/>
<protein>
    <recommendedName>
        <fullName evidence="2">UPF0102 protein AJAP_09890</fullName>
    </recommendedName>
</protein>
<evidence type="ECO:0000256" key="1">
    <source>
        <dbReference type="ARBA" id="ARBA00006738"/>
    </source>
</evidence>
<proteinExistence type="inferred from homology"/>
<reference evidence="3 4" key="1">
    <citation type="journal article" date="2014" name="J. Biotechnol.">
        <title>Complete genome sequence of the actinobacterium Amycolatopsis japonica MG417-CF17(T) (=DSM 44213T) producing (S,S)-N,N'-ethylenediaminedisuccinic acid.</title>
        <authorList>
            <person name="Stegmann E."/>
            <person name="Albersmeier A."/>
            <person name="Spohn M."/>
            <person name="Gert H."/>
            <person name="Weber T."/>
            <person name="Wohlleben W."/>
            <person name="Kalinowski J."/>
            <person name="Ruckert C."/>
        </authorList>
    </citation>
    <scope>NUCLEOTIDE SEQUENCE [LARGE SCALE GENOMIC DNA]</scope>
    <source>
        <strain evidence="4">MG417-CF17 (DSM 44213)</strain>
    </source>
</reference>
<dbReference type="EMBL" id="CP008953">
    <property type="protein sequence ID" value="AIG74876.1"/>
    <property type="molecule type" value="Genomic_DNA"/>
</dbReference>
<evidence type="ECO:0000313" key="3">
    <source>
        <dbReference type="EMBL" id="AIG74876.1"/>
    </source>
</evidence>
<dbReference type="HOGENOM" id="CLU_115353_2_3_11"/>
<dbReference type="PANTHER" id="PTHR34039:SF1">
    <property type="entry name" value="UPF0102 PROTEIN YRAN"/>
    <property type="match status" value="1"/>
</dbReference>
<keyword evidence="4" id="KW-1185">Reference proteome</keyword>
<name>A0A075UR75_9PSEU</name>
<dbReference type="Pfam" id="PF02021">
    <property type="entry name" value="UPF0102"/>
    <property type="match status" value="1"/>
</dbReference>
<dbReference type="SUPFAM" id="SSF52980">
    <property type="entry name" value="Restriction endonuclease-like"/>
    <property type="match status" value="1"/>
</dbReference>
<organism evidence="3 4">
    <name type="scientific">Amycolatopsis japonica</name>
    <dbReference type="NCBI Taxonomy" id="208439"/>
    <lineage>
        <taxon>Bacteria</taxon>
        <taxon>Bacillati</taxon>
        <taxon>Actinomycetota</taxon>
        <taxon>Actinomycetes</taxon>
        <taxon>Pseudonocardiales</taxon>
        <taxon>Pseudonocardiaceae</taxon>
        <taxon>Amycolatopsis</taxon>
        <taxon>Amycolatopsis japonica group</taxon>
    </lineage>
</organism>
<dbReference type="eggNOG" id="COG0792">
    <property type="taxonomic scope" value="Bacteria"/>
</dbReference>
<dbReference type="InterPro" id="IPR003509">
    <property type="entry name" value="UPF0102_YraN-like"/>
</dbReference>
<dbReference type="CDD" id="cd20736">
    <property type="entry name" value="PoNe_Nuclease"/>
    <property type="match status" value="1"/>
</dbReference>
<dbReference type="AlphaFoldDB" id="A0A075UR75"/>
<dbReference type="Gene3D" id="3.40.1350.10">
    <property type="match status" value="1"/>
</dbReference>
<dbReference type="GO" id="GO:0003676">
    <property type="term" value="F:nucleic acid binding"/>
    <property type="evidence" value="ECO:0007669"/>
    <property type="project" value="InterPro"/>
</dbReference>
<dbReference type="NCBIfam" id="NF009150">
    <property type="entry name" value="PRK12497.1-3"/>
    <property type="match status" value="1"/>
</dbReference>
<comment type="similarity">
    <text evidence="1 2">Belongs to the UPF0102 family.</text>
</comment>
<dbReference type="PANTHER" id="PTHR34039">
    <property type="entry name" value="UPF0102 PROTEIN YRAN"/>
    <property type="match status" value="1"/>
</dbReference>
<evidence type="ECO:0000313" key="4">
    <source>
        <dbReference type="Proteomes" id="UP000028492"/>
    </source>
</evidence>
<dbReference type="InterPro" id="IPR011856">
    <property type="entry name" value="tRNA_endonuc-like_dom_sf"/>
</dbReference>
<dbReference type="RefSeq" id="WP_038509877.1">
    <property type="nucleotide sequence ID" value="NZ_CP008953.1"/>
</dbReference>
<evidence type="ECO:0000256" key="2">
    <source>
        <dbReference type="HAMAP-Rule" id="MF_00048"/>
    </source>
</evidence>
<dbReference type="HAMAP" id="MF_00048">
    <property type="entry name" value="UPF0102"/>
    <property type="match status" value="1"/>
</dbReference>
<dbReference type="Proteomes" id="UP000028492">
    <property type="component" value="Chromosome"/>
</dbReference>
<dbReference type="InterPro" id="IPR011335">
    <property type="entry name" value="Restrct_endonuc-II-like"/>
</dbReference>